<dbReference type="Proteomes" id="UP000266204">
    <property type="component" value="Segment"/>
</dbReference>
<gene>
    <name evidence="1" type="ORF">1302_0002</name>
</gene>
<name>A0A384ZRN2_9CAUD</name>
<accession>A0A384ZRN2</accession>
<reference evidence="1 2" key="1">
    <citation type="journal article" date="2018" name="Arch. Virol.">
        <title>Complete genome sequence of C130_2, a novel myovirus infecting pathogenic Escherichia coli and Shigella strains.</title>
        <authorList>
            <person name="Svab D."/>
            <person name="Falgenhauer L."/>
            <person name="Rohde M."/>
            <person name="Chakraborty T."/>
            <person name="Toth I."/>
        </authorList>
    </citation>
    <scope>NUCLEOTIDE SEQUENCE [LARGE SCALE GENOMIC DNA]</scope>
</reference>
<evidence type="ECO:0000313" key="2">
    <source>
        <dbReference type="Proteomes" id="UP000266204"/>
    </source>
</evidence>
<protein>
    <submittedName>
        <fullName evidence="1">Uncharacterized protein</fullName>
    </submittedName>
</protein>
<dbReference type="EMBL" id="MH363708">
    <property type="protein sequence ID" value="AXC34312.1"/>
    <property type="molecule type" value="Genomic_DNA"/>
</dbReference>
<organism evidence="1 2">
    <name type="scientific">Escherichia phage C130_2</name>
    <dbReference type="NCBI Taxonomy" id="2234093"/>
    <lineage>
        <taxon>Viruses</taxon>
        <taxon>Duplodnaviria</taxon>
        <taxon>Heunggongvirae</taxon>
        <taxon>Uroviricota</taxon>
        <taxon>Caudoviricetes</taxon>
        <taxon>Hungariovirus</taxon>
        <taxon>Hungariovirus C1302</taxon>
    </lineage>
</organism>
<proteinExistence type="predicted"/>
<keyword evidence="2" id="KW-1185">Reference proteome</keyword>
<sequence length="95" mass="11141">MKRRNPDPHSYWNRRPYLLNKRKSHPGAVFCRVSSVCPEMNKRGRLFKRWIAAGRLYTMHGICLLSASGRVPHLREAMQEGRLFLRTDKGGKNLY</sequence>
<evidence type="ECO:0000313" key="1">
    <source>
        <dbReference type="EMBL" id="AXC34312.1"/>
    </source>
</evidence>